<keyword evidence="1" id="KW-0812">Transmembrane</keyword>
<sequence length="110" mass="12235">MALSFLASTIAVIHYTSLELIEILLPILYVGALVVSSLIGLIFFPLVRKYYGRTEKGGMNFSFMLAGLYMIMSYAALGSYPNLYLTGLQFLVGIVLISMIVRPSWDCVRL</sequence>
<feature type="transmembrane region" description="Helical" evidence="1">
    <location>
        <begin position="28"/>
        <end position="47"/>
    </location>
</feature>
<keyword evidence="1" id="KW-1133">Transmembrane helix</keyword>
<dbReference type="AlphaFoldDB" id="A0A510E754"/>
<evidence type="ECO:0000256" key="1">
    <source>
        <dbReference type="SAM" id="Phobius"/>
    </source>
</evidence>
<protein>
    <submittedName>
        <fullName evidence="2">Uncharacterized protein</fullName>
    </submittedName>
</protein>
<dbReference type="EMBL" id="AP018930">
    <property type="protein sequence ID" value="BBG27930.1"/>
    <property type="molecule type" value="Genomic_DNA"/>
</dbReference>
<evidence type="ECO:0000313" key="3">
    <source>
        <dbReference type="Proteomes" id="UP000325030"/>
    </source>
</evidence>
<dbReference type="GeneID" id="41718770"/>
<dbReference type="Proteomes" id="UP000325030">
    <property type="component" value="Chromosome"/>
</dbReference>
<gene>
    <name evidence="2" type="ORF">IC007_2485</name>
</gene>
<organism evidence="2 3">
    <name type="scientific">Sulfuracidifex tepidarius</name>
    <dbReference type="NCBI Taxonomy" id="1294262"/>
    <lineage>
        <taxon>Archaea</taxon>
        <taxon>Thermoproteota</taxon>
        <taxon>Thermoprotei</taxon>
        <taxon>Sulfolobales</taxon>
        <taxon>Sulfolobaceae</taxon>
        <taxon>Sulfuracidifex</taxon>
    </lineage>
</organism>
<feature type="transmembrane region" description="Helical" evidence="1">
    <location>
        <begin position="59"/>
        <end position="77"/>
    </location>
</feature>
<proteinExistence type="predicted"/>
<reference evidence="3" key="1">
    <citation type="submission" date="2018-09" db="EMBL/GenBank/DDBJ databases">
        <title>Complete Genome Sequencing of Sulfolobus sp. JCM 16834.</title>
        <authorList>
            <person name="Kato S."/>
            <person name="Itoh T."/>
            <person name="Ohkuma M."/>
        </authorList>
    </citation>
    <scope>NUCLEOTIDE SEQUENCE [LARGE SCALE GENOMIC DNA]</scope>
    <source>
        <strain evidence="3">IC-007</strain>
    </source>
</reference>
<dbReference type="RefSeq" id="WP_149565040.1">
    <property type="nucleotide sequence ID" value="NZ_AP018930.1"/>
</dbReference>
<accession>A0A510E754</accession>
<name>A0A510E754_9CREN</name>
<keyword evidence="1" id="KW-0472">Membrane</keyword>
<feature type="transmembrane region" description="Helical" evidence="1">
    <location>
        <begin position="83"/>
        <end position="101"/>
    </location>
</feature>
<evidence type="ECO:0000313" key="2">
    <source>
        <dbReference type="EMBL" id="BBG27930.1"/>
    </source>
</evidence>